<dbReference type="EMBL" id="WAAQ01000003">
    <property type="protein sequence ID" value="KAB1881633.1"/>
    <property type="molecule type" value="Genomic_DNA"/>
</dbReference>
<comment type="caution">
    <text evidence="3">The sequence shown here is derived from an EMBL/GenBank/DDBJ whole genome shotgun (WGS) entry which is preliminary data.</text>
</comment>
<dbReference type="Pfam" id="PF02604">
    <property type="entry name" value="PhdYeFM_antitox"/>
    <property type="match status" value="1"/>
</dbReference>
<evidence type="ECO:0000313" key="3">
    <source>
        <dbReference type="EMBL" id="GEC74075.1"/>
    </source>
</evidence>
<dbReference type="InterPro" id="IPR006442">
    <property type="entry name" value="Antitoxin_Phd/YefM"/>
</dbReference>
<organism evidence="3 5">
    <name type="scientific">Microbacterium maritypicum</name>
    <name type="common">Microbacterium liquefaciens</name>
    <dbReference type="NCBI Taxonomy" id="33918"/>
    <lineage>
        <taxon>Bacteria</taxon>
        <taxon>Bacillati</taxon>
        <taxon>Actinomycetota</taxon>
        <taxon>Actinomycetes</taxon>
        <taxon>Micrococcales</taxon>
        <taxon>Microbacteriaceae</taxon>
        <taxon>Microbacterium</taxon>
    </lineage>
</organism>
<comment type="similarity">
    <text evidence="1 2">Belongs to the phD/YefM antitoxin family.</text>
</comment>
<accession>A0A4Y4B0J9</accession>
<evidence type="ECO:0000313" key="4">
    <source>
        <dbReference type="EMBL" id="KAB1881633.1"/>
    </source>
</evidence>
<dbReference type="AlphaFoldDB" id="A0A4Y4B0J9"/>
<dbReference type="SUPFAM" id="SSF143120">
    <property type="entry name" value="YefM-like"/>
    <property type="match status" value="1"/>
</dbReference>
<dbReference type="Gene3D" id="3.40.1620.10">
    <property type="entry name" value="YefM-like domain"/>
    <property type="match status" value="1"/>
</dbReference>
<evidence type="ECO:0000313" key="6">
    <source>
        <dbReference type="Proteomes" id="UP000436027"/>
    </source>
</evidence>
<dbReference type="InterPro" id="IPR051405">
    <property type="entry name" value="phD/YefM_antitoxin"/>
</dbReference>
<dbReference type="Proteomes" id="UP000436027">
    <property type="component" value="Unassembled WGS sequence"/>
</dbReference>
<dbReference type="NCBIfam" id="TIGR01552">
    <property type="entry name" value="phd_fam"/>
    <property type="match status" value="1"/>
</dbReference>
<protein>
    <recommendedName>
        <fullName evidence="2">Antitoxin</fullName>
    </recommendedName>
</protein>
<dbReference type="PANTHER" id="PTHR33713:SF10">
    <property type="entry name" value="ANTITOXIN YAFN"/>
    <property type="match status" value="1"/>
</dbReference>
<dbReference type="EMBL" id="BJNQ01000001">
    <property type="protein sequence ID" value="GEC74075.1"/>
    <property type="molecule type" value="Genomic_DNA"/>
</dbReference>
<evidence type="ECO:0000313" key="5">
    <source>
        <dbReference type="Proteomes" id="UP000317410"/>
    </source>
</evidence>
<dbReference type="PANTHER" id="PTHR33713">
    <property type="entry name" value="ANTITOXIN YAFN-RELATED"/>
    <property type="match status" value="1"/>
</dbReference>
<gene>
    <name evidence="4" type="ORF">F6W70_17385</name>
    <name evidence="3" type="ORF">MLI01_02200</name>
</gene>
<name>A0A4Y4B0J9_MICMQ</name>
<sequence>MTDVLPVSDAKRQLGALVDRAHLTHEPVFLSRRGRRVVAIVDADEFDRLREIAEDAEDAAAAVAARREAAETESLPVPWEEVKAELGLV</sequence>
<evidence type="ECO:0000256" key="1">
    <source>
        <dbReference type="ARBA" id="ARBA00009981"/>
    </source>
</evidence>
<reference evidence="3 5" key="1">
    <citation type="submission" date="2019-06" db="EMBL/GenBank/DDBJ databases">
        <title>Whole genome shotgun sequence of Microbacterium liquefaciens NBRC 15037.</title>
        <authorList>
            <person name="Hosoyama A."/>
            <person name="Uohara A."/>
            <person name="Ohji S."/>
            <person name="Ichikawa N."/>
        </authorList>
    </citation>
    <scope>NUCLEOTIDE SEQUENCE [LARGE SCALE GENOMIC DNA]</scope>
    <source>
        <strain evidence="3 5">NBRC 15037</strain>
    </source>
</reference>
<proteinExistence type="inferred from homology"/>
<comment type="function">
    <text evidence="2">Antitoxin component of a type II toxin-antitoxin (TA) system.</text>
</comment>
<evidence type="ECO:0000256" key="2">
    <source>
        <dbReference type="RuleBase" id="RU362080"/>
    </source>
</evidence>
<dbReference type="RefSeq" id="WP_055871358.1">
    <property type="nucleotide sequence ID" value="NZ_BAAAIN010000005.1"/>
</dbReference>
<dbReference type="InterPro" id="IPR036165">
    <property type="entry name" value="YefM-like_sf"/>
</dbReference>
<reference evidence="4 6" key="2">
    <citation type="submission" date="2019-09" db="EMBL/GenBank/DDBJ databases">
        <title>Whole genome sequencing of Microbacterium maritypicum.</title>
        <authorList>
            <person name="Lenchi N."/>
        </authorList>
    </citation>
    <scope>NUCLEOTIDE SEQUENCE [LARGE SCALE GENOMIC DNA]</scope>
    <source>
        <strain evidence="4 6">DSM 12512</strain>
    </source>
</reference>
<dbReference type="Proteomes" id="UP000317410">
    <property type="component" value="Unassembled WGS sequence"/>
</dbReference>